<evidence type="ECO:0000256" key="4">
    <source>
        <dbReference type="ARBA" id="ARBA00022989"/>
    </source>
</evidence>
<evidence type="ECO:0000313" key="11">
    <source>
        <dbReference type="EMBL" id="KAL1890315.1"/>
    </source>
</evidence>
<comment type="pathway">
    <text evidence="2">Mycotoxin biosynthesis.</text>
</comment>
<gene>
    <name evidence="11" type="ORF">Sste5346_008317</name>
</gene>
<dbReference type="InterPro" id="IPR021765">
    <property type="entry name" value="UstYa-like"/>
</dbReference>
<protein>
    <recommendedName>
        <fullName evidence="13">Tat pathway signal sequence</fullName>
    </recommendedName>
</protein>
<dbReference type="Proteomes" id="UP001583186">
    <property type="component" value="Unassembled WGS sequence"/>
</dbReference>
<keyword evidence="4 10" id="KW-1133">Transmembrane helix</keyword>
<dbReference type="PANTHER" id="PTHR33365">
    <property type="entry name" value="YALI0B05434P"/>
    <property type="match status" value="1"/>
</dbReference>
<keyword evidence="12" id="KW-1185">Reference proteome</keyword>
<name>A0ABR3YQP8_9PEZI</name>
<keyword evidence="3 10" id="KW-0812">Transmembrane</keyword>
<evidence type="ECO:0000256" key="7">
    <source>
        <dbReference type="ARBA" id="ARBA00023136"/>
    </source>
</evidence>
<comment type="subcellular location">
    <subcellularLocation>
        <location evidence="1">Membrane</location>
        <topology evidence="1">Single-pass membrane protein</topology>
    </subcellularLocation>
</comment>
<evidence type="ECO:0000256" key="1">
    <source>
        <dbReference type="ARBA" id="ARBA00004167"/>
    </source>
</evidence>
<comment type="caution">
    <text evidence="11">The sequence shown here is derived from an EMBL/GenBank/DDBJ whole genome shotgun (WGS) entry which is preliminary data.</text>
</comment>
<evidence type="ECO:0000256" key="10">
    <source>
        <dbReference type="SAM" id="Phobius"/>
    </source>
</evidence>
<dbReference type="EMBL" id="JAWCUI010000063">
    <property type="protein sequence ID" value="KAL1890315.1"/>
    <property type="molecule type" value="Genomic_DNA"/>
</dbReference>
<dbReference type="PANTHER" id="PTHR33365:SF11">
    <property type="entry name" value="TAT PATHWAY SIGNAL SEQUENCE"/>
    <property type="match status" value="1"/>
</dbReference>
<dbReference type="Pfam" id="PF11807">
    <property type="entry name" value="UstYa"/>
    <property type="match status" value="1"/>
</dbReference>
<organism evidence="11 12">
    <name type="scientific">Sporothrix stenoceras</name>
    <dbReference type="NCBI Taxonomy" id="5173"/>
    <lineage>
        <taxon>Eukaryota</taxon>
        <taxon>Fungi</taxon>
        <taxon>Dikarya</taxon>
        <taxon>Ascomycota</taxon>
        <taxon>Pezizomycotina</taxon>
        <taxon>Sordariomycetes</taxon>
        <taxon>Sordariomycetidae</taxon>
        <taxon>Ophiostomatales</taxon>
        <taxon>Ophiostomataceae</taxon>
        <taxon>Sporothrix</taxon>
    </lineage>
</organism>
<keyword evidence="8" id="KW-0325">Glycoprotein</keyword>
<sequence>MAASHHEFADSESAAFLYSEGDDKEDGRSPRTKAGLWTRIVHYIPYVFLIVGIGLALYIGITTPKVKDDRAVTNILPSQAMFGRIPTVKNVFQPDSSFDVDPFGPDEIDSPWYKLAPPGKGHIKVADPATWSLTGGYPLTEDPSSPSAEEYTIALYHQLHCLAAIKSKMSRLQSWYAGDSDNEYLKFALGEDQVADQHIYHCFDYLRQTLLCHGDTTLEGARKVRTETGHETTVRGVDGWDVVHACRDPASIYAFAEAHRSRNDTGID</sequence>
<evidence type="ECO:0000256" key="6">
    <source>
        <dbReference type="ARBA" id="ARBA00023026"/>
    </source>
</evidence>
<proteinExistence type="inferred from homology"/>
<keyword evidence="5" id="KW-0560">Oxidoreductase</keyword>
<evidence type="ECO:0000256" key="3">
    <source>
        <dbReference type="ARBA" id="ARBA00022692"/>
    </source>
</evidence>
<feature type="transmembrane region" description="Helical" evidence="10">
    <location>
        <begin position="40"/>
        <end position="61"/>
    </location>
</feature>
<evidence type="ECO:0000256" key="5">
    <source>
        <dbReference type="ARBA" id="ARBA00023002"/>
    </source>
</evidence>
<keyword evidence="7 10" id="KW-0472">Membrane</keyword>
<keyword evidence="6" id="KW-0843">Virulence</keyword>
<evidence type="ECO:0008006" key="13">
    <source>
        <dbReference type="Google" id="ProtNLM"/>
    </source>
</evidence>
<evidence type="ECO:0000256" key="2">
    <source>
        <dbReference type="ARBA" id="ARBA00004685"/>
    </source>
</evidence>
<evidence type="ECO:0000256" key="8">
    <source>
        <dbReference type="ARBA" id="ARBA00023180"/>
    </source>
</evidence>
<accession>A0ABR3YQP8</accession>
<evidence type="ECO:0000313" key="12">
    <source>
        <dbReference type="Proteomes" id="UP001583186"/>
    </source>
</evidence>
<reference evidence="11 12" key="1">
    <citation type="journal article" date="2024" name="IMA Fungus">
        <title>IMA Genome - F19 : A genome assembly and annotation guide to empower mycologists, including annotated draft genome sequences of Ceratocystis pirilliformis, Diaporthe australafricana, Fusarium ophioides, Paecilomyces lecythidis, and Sporothrix stenoceras.</title>
        <authorList>
            <person name="Aylward J."/>
            <person name="Wilson A.M."/>
            <person name="Visagie C.M."/>
            <person name="Spraker J."/>
            <person name="Barnes I."/>
            <person name="Buitendag C."/>
            <person name="Ceriani C."/>
            <person name="Del Mar Angel L."/>
            <person name="du Plessis D."/>
            <person name="Fuchs T."/>
            <person name="Gasser K."/>
            <person name="Kramer D."/>
            <person name="Li W."/>
            <person name="Munsamy K."/>
            <person name="Piso A."/>
            <person name="Price J.L."/>
            <person name="Sonnekus B."/>
            <person name="Thomas C."/>
            <person name="van der Nest A."/>
            <person name="van Dijk A."/>
            <person name="van Heerden A."/>
            <person name="van Vuuren N."/>
            <person name="Yilmaz N."/>
            <person name="Duong T.A."/>
            <person name="van der Merwe N.A."/>
            <person name="Wingfield M.J."/>
            <person name="Wingfield B.D."/>
        </authorList>
    </citation>
    <scope>NUCLEOTIDE SEQUENCE [LARGE SCALE GENOMIC DNA]</scope>
    <source>
        <strain evidence="11 12">CMW 5346</strain>
    </source>
</reference>
<evidence type="ECO:0000256" key="9">
    <source>
        <dbReference type="ARBA" id="ARBA00035112"/>
    </source>
</evidence>
<comment type="similarity">
    <text evidence="9">Belongs to the ustYa family.</text>
</comment>